<proteinExistence type="predicted"/>
<dbReference type="SUPFAM" id="SSF64376">
    <property type="entry name" value="YlxR-like"/>
    <property type="match status" value="1"/>
</dbReference>
<evidence type="ECO:0000313" key="2">
    <source>
        <dbReference type="EMBL" id="HHR92093.1"/>
    </source>
</evidence>
<evidence type="ECO:0000259" key="1">
    <source>
        <dbReference type="Pfam" id="PF04296"/>
    </source>
</evidence>
<gene>
    <name evidence="2" type="ORF">ENL96_01080</name>
</gene>
<name>A0A7C5YR12_UNCC3</name>
<dbReference type="AlphaFoldDB" id="A0A7C5YR12"/>
<dbReference type="InterPro" id="IPR035931">
    <property type="entry name" value="YlxR-like_sf"/>
</dbReference>
<dbReference type="InterPro" id="IPR037465">
    <property type="entry name" value="YlxR"/>
</dbReference>
<dbReference type="Pfam" id="PF04296">
    <property type="entry name" value="YlxR"/>
    <property type="match status" value="1"/>
</dbReference>
<comment type="caution">
    <text evidence="2">The sequence shown here is derived from an EMBL/GenBank/DDBJ whole genome shotgun (WGS) entry which is preliminary data.</text>
</comment>
<dbReference type="EMBL" id="DRVY01000034">
    <property type="protein sequence ID" value="HHR92093.1"/>
    <property type="molecule type" value="Genomic_DNA"/>
</dbReference>
<dbReference type="Gene3D" id="3.30.1230.10">
    <property type="entry name" value="YlxR-like"/>
    <property type="match status" value="1"/>
</dbReference>
<feature type="domain" description="YlxR" evidence="1">
    <location>
        <begin position="12"/>
        <end position="73"/>
    </location>
</feature>
<dbReference type="PANTHER" id="PTHR34215">
    <property type="entry name" value="BLL0784 PROTEIN"/>
    <property type="match status" value="1"/>
</dbReference>
<dbReference type="InterPro" id="IPR007393">
    <property type="entry name" value="YlxR_dom"/>
</dbReference>
<protein>
    <submittedName>
        <fullName evidence="2">DUF448 domain-containing protein</fullName>
    </submittedName>
</protein>
<organism evidence="2">
    <name type="scientific">candidate division CPR3 bacterium</name>
    <dbReference type="NCBI Taxonomy" id="2268181"/>
    <lineage>
        <taxon>Bacteria</taxon>
        <taxon>Bacteria division CPR3</taxon>
    </lineage>
</organism>
<reference evidence="2" key="1">
    <citation type="journal article" date="2020" name="mSystems">
        <title>Genome- and Community-Level Interaction Insights into Carbon Utilization and Element Cycling Functions of Hydrothermarchaeota in Hydrothermal Sediment.</title>
        <authorList>
            <person name="Zhou Z."/>
            <person name="Liu Y."/>
            <person name="Xu W."/>
            <person name="Pan J."/>
            <person name="Luo Z.H."/>
            <person name="Li M."/>
        </authorList>
    </citation>
    <scope>NUCLEOTIDE SEQUENCE [LARGE SCALE GENOMIC DNA]</scope>
    <source>
        <strain evidence="2">SpSt-1042</strain>
    </source>
</reference>
<dbReference type="PANTHER" id="PTHR34215:SF1">
    <property type="entry name" value="YLXR DOMAIN-CONTAINING PROTEIN"/>
    <property type="match status" value="1"/>
</dbReference>
<accession>A0A7C5YR12</accession>
<sequence length="81" mass="9569">MSMGKGRHIPIRQCVGCMIKRPKNELFRLVYDKKSNCWVPYCEVKSKVIFFGRSIYVCKNTTCLKRALKKKRIKIRDQATK</sequence>